<dbReference type="Gene3D" id="1.10.20.10">
    <property type="entry name" value="Histone, subunit A"/>
    <property type="match status" value="1"/>
</dbReference>
<organism evidence="2">
    <name type="scientific">Noctiluca scintillans</name>
    <name type="common">Sea sparkle</name>
    <name type="synonym">Red tide dinoflagellate</name>
    <dbReference type="NCBI Taxonomy" id="2966"/>
    <lineage>
        <taxon>Eukaryota</taxon>
        <taxon>Sar</taxon>
        <taxon>Alveolata</taxon>
        <taxon>Dinophyceae</taxon>
        <taxon>Noctilucales</taxon>
        <taxon>Noctilucaceae</taxon>
        <taxon>Noctiluca</taxon>
    </lineage>
</organism>
<name>A0A7S1F2L6_NOCSC</name>
<dbReference type="SUPFAM" id="SSF47113">
    <property type="entry name" value="Histone-fold"/>
    <property type="match status" value="1"/>
</dbReference>
<protein>
    <recommendedName>
        <fullName evidence="3">Transcription factor CBF/NF-Y/archaeal histone domain-containing protein</fullName>
    </recommendedName>
</protein>
<dbReference type="GO" id="GO:0046982">
    <property type="term" value="F:protein heterodimerization activity"/>
    <property type="evidence" value="ECO:0007669"/>
    <property type="project" value="InterPro"/>
</dbReference>
<dbReference type="AlphaFoldDB" id="A0A7S1F2L6"/>
<proteinExistence type="predicted"/>
<reference evidence="2" key="1">
    <citation type="submission" date="2021-01" db="EMBL/GenBank/DDBJ databases">
        <authorList>
            <person name="Corre E."/>
            <person name="Pelletier E."/>
            <person name="Niang G."/>
            <person name="Scheremetjew M."/>
            <person name="Finn R."/>
            <person name="Kale V."/>
            <person name="Holt S."/>
            <person name="Cochrane G."/>
            <person name="Meng A."/>
            <person name="Brown T."/>
            <person name="Cohen L."/>
        </authorList>
    </citation>
    <scope>NUCLEOTIDE SEQUENCE</scope>
</reference>
<feature type="region of interest" description="Disordered" evidence="1">
    <location>
        <begin position="130"/>
        <end position="197"/>
    </location>
</feature>
<evidence type="ECO:0000313" key="2">
    <source>
        <dbReference type="EMBL" id="CAD8839092.1"/>
    </source>
</evidence>
<accession>A0A7S1F2L6</accession>
<sequence>MDAVGVAKIPADDPLSAIGLPASVIRRIVKDAAPGERFSGEAIAAFHRIAQIFVCYLTERSLQEVRVEADKAKRGKKVAPPRRNLSTDHVMRFLTKEFPPIAAKMSSLFPEVLSTEFKPPAIQLLEQLRHQQQGSERNPEVGETFEAPDVPVKTGGAPVSGKHQRQKEDKEGSKKRAKTAGTSSLTSFFGGAGGHAA</sequence>
<evidence type="ECO:0000256" key="1">
    <source>
        <dbReference type="SAM" id="MobiDB-lite"/>
    </source>
</evidence>
<gene>
    <name evidence="2" type="ORF">NSCI0253_LOCUS13440</name>
</gene>
<dbReference type="InterPro" id="IPR009072">
    <property type="entry name" value="Histone-fold"/>
</dbReference>
<dbReference type="EMBL" id="HBFQ01019176">
    <property type="protein sequence ID" value="CAD8839092.1"/>
    <property type="molecule type" value="Transcribed_RNA"/>
</dbReference>
<evidence type="ECO:0008006" key="3">
    <source>
        <dbReference type="Google" id="ProtNLM"/>
    </source>
</evidence>